<dbReference type="PANTHER" id="PTHR47018:SF1">
    <property type="entry name" value="TESMIN_TSO1-LIKE CXC DOMAIN-CONTAINING PROTEIN"/>
    <property type="match status" value="1"/>
</dbReference>
<accession>A0A812E5C2</accession>
<name>A0A812E5C2_ACAPH</name>
<dbReference type="OrthoDB" id="6138802at2759"/>
<dbReference type="AlphaFoldDB" id="A0A812E5C2"/>
<evidence type="ECO:0000313" key="2">
    <source>
        <dbReference type="EMBL" id="CAE1315728.1"/>
    </source>
</evidence>
<evidence type="ECO:0000313" key="3">
    <source>
        <dbReference type="Proteomes" id="UP000597762"/>
    </source>
</evidence>
<dbReference type="Proteomes" id="UP000597762">
    <property type="component" value="Unassembled WGS sequence"/>
</dbReference>
<dbReference type="EMBL" id="CAHIKZ030004810">
    <property type="protein sequence ID" value="CAE1315728.1"/>
    <property type="molecule type" value="Genomic_DNA"/>
</dbReference>
<protein>
    <submittedName>
        <fullName evidence="2">Uncharacterized protein</fullName>
    </submittedName>
</protein>
<dbReference type="PANTHER" id="PTHR47018">
    <property type="entry name" value="CXC DOMAIN-CONTAINING PROTEIN-RELATED"/>
    <property type="match status" value="1"/>
</dbReference>
<feature type="compositionally biased region" description="Polar residues" evidence="1">
    <location>
        <begin position="8"/>
        <end position="21"/>
    </location>
</feature>
<keyword evidence="3" id="KW-1185">Reference proteome</keyword>
<comment type="caution">
    <text evidence="2">The sequence shown here is derived from an EMBL/GenBank/DDBJ whole genome shotgun (WGS) entry which is preliminary data.</text>
</comment>
<feature type="region of interest" description="Disordered" evidence="1">
    <location>
        <begin position="1"/>
        <end position="26"/>
    </location>
</feature>
<gene>
    <name evidence="2" type="ORF">SPHA_66648</name>
</gene>
<evidence type="ECO:0000256" key="1">
    <source>
        <dbReference type="SAM" id="MobiDB-lite"/>
    </source>
</evidence>
<sequence>MKYHCLTPVSSKGTQESNTNGWKKFKGTTDVDDESNITWSAHHASQKQTSECETSITSLLLLLRDQAHSVATIKHAMKKVREAVAFLNPGQTPILAADQPLYAMAKEIQWYWPEEYGEDKFVIMFSGLHIEMTALKSIGSMLADSGWTSALVEADVASSRTADSFLLATNVTKTHQAHQVTACSLFQLLKKVYSSYLAEHSDGDEEASSFVEWCDSRKKESPQFAFWFSILNMELTILTLV</sequence>
<reference evidence="2" key="1">
    <citation type="submission" date="2021-01" db="EMBL/GenBank/DDBJ databases">
        <authorList>
            <person name="Li R."/>
            <person name="Bekaert M."/>
        </authorList>
    </citation>
    <scope>NUCLEOTIDE SEQUENCE</scope>
    <source>
        <strain evidence="2">Farmed</strain>
    </source>
</reference>
<proteinExistence type="predicted"/>
<organism evidence="2 3">
    <name type="scientific">Acanthosepion pharaonis</name>
    <name type="common">Pharaoh cuttlefish</name>
    <name type="synonym">Sepia pharaonis</name>
    <dbReference type="NCBI Taxonomy" id="158019"/>
    <lineage>
        <taxon>Eukaryota</taxon>
        <taxon>Metazoa</taxon>
        <taxon>Spiralia</taxon>
        <taxon>Lophotrochozoa</taxon>
        <taxon>Mollusca</taxon>
        <taxon>Cephalopoda</taxon>
        <taxon>Coleoidea</taxon>
        <taxon>Decapodiformes</taxon>
        <taxon>Sepiida</taxon>
        <taxon>Sepiina</taxon>
        <taxon>Sepiidae</taxon>
        <taxon>Acanthosepion</taxon>
    </lineage>
</organism>